<dbReference type="PANTHER" id="PTHR15944:SF0">
    <property type="entry name" value="PRENYLCYSTEINE LYASE DOMAIN-CONTAINING PROTEIN"/>
    <property type="match status" value="1"/>
</dbReference>
<dbReference type="Pfam" id="PF07156">
    <property type="entry name" value="Prenylcys_lyase"/>
    <property type="match status" value="1"/>
</dbReference>
<evidence type="ECO:0000256" key="7">
    <source>
        <dbReference type="ARBA" id="ARBA00023180"/>
    </source>
</evidence>
<dbReference type="GO" id="GO:0030328">
    <property type="term" value="P:prenylcysteine catabolic process"/>
    <property type="evidence" value="ECO:0007669"/>
    <property type="project" value="InterPro"/>
</dbReference>
<dbReference type="Gene3D" id="3.50.50.60">
    <property type="entry name" value="FAD/NAD(P)-binding domain"/>
    <property type="match status" value="1"/>
</dbReference>
<feature type="domain" description="Prenylcysteine lyase" evidence="8">
    <location>
        <begin position="127"/>
        <end position="460"/>
    </location>
</feature>
<evidence type="ECO:0000256" key="2">
    <source>
        <dbReference type="ARBA" id="ARBA00009967"/>
    </source>
</evidence>
<keyword evidence="7" id="KW-0325">Glycoprotein</keyword>
<dbReference type="GO" id="GO:0030327">
    <property type="term" value="P:prenylated protein catabolic process"/>
    <property type="evidence" value="ECO:0007669"/>
    <property type="project" value="TreeGrafter"/>
</dbReference>
<evidence type="ECO:0000313" key="9">
    <source>
        <dbReference type="EMBL" id="ACO14765.1"/>
    </source>
</evidence>
<proteinExistence type="evidence at transcript level"/>
<dbReference type="SUPFAM" id="SSF51905">
    <property type="entry name" value="FAD/NAD(P)-binding domain"/>
    <property type="match status" value="1"/>
</dbReference>
<evidence type="ECO:0000256" key="3">
    <source>
        <dbReference type="ARBA" id="ARBA00022630"/>
    </source>
</evidence>
<evidence type="ECO:0000256" key="5">
    <source>
        <dbReference type="ARBA" id="ARBA00022827"/>
    </source>
</evidence>
<protein>
    <submittedName>
        <fullName evidence="9">Prenylcysteine oxidase</fullName>
    </submittedName>
</protein>
<comment type="similarity">
    <text evidence="2">Belongs to the prenylcysteine oxidase family.</text>
</comment>
<dbReference type="PANTHER" id="PTHR15944">
    <property type="entry name" value="FARNESYLCYSTEINE LYASE"/>
    <property type="match status" value="1"/>
</dbReference>
<name>C1C0G2_CALCM</name>
<keyword evidence="5" id="KW-0274">FAD</keyword>
<comment type="cofactor">
    <cofactor evidence="1">
        <name>FAD</name>
        <dbReference type="ChEBI" id="CHEBI:57692"/>
    </cofactor>
</comment>
<organism evidence="9">
    <name type="scientific">Caligus clemensi</name>
    <name type="common">Sea louse</name>
    <dbReference type="NCBI Taxonomy" id="344056"/>
    <lineage>
        <taxon>Eukaryota</taxon>
        <taxon>Metazoa</taxon>
        <taxon>Ecdysozoa</taxon>
        <taxon>Arthropoda</taxon>
        <taxon>Crustacea</taxon>
        <taxon>Multicrustacea</taxon>
        <taxon>Hexanauplia</taxon>
        <taxon>Copepoda</taxon>
        <taxon>Siphonostomatoida</taxon>
        <taxon>Caligidae</taxon>
        <taxon>Caligus</taxon>
    </lineage>
</organism>
<sequence>MKRTSLFLNLIAQLWTSPRRVDIANDSLRVAIIGSGIGGASTAFFLRQNFAQRPLSIDVYDPGSIGGRMATVEMAGREYEVGGSVIHSRNLLMKQFLEIVGLKPNSDLNERIAIIGKKDEVLFNELPWIGSLQMLYRYGPMTLMKLHYFIESMLKEFHKIYDFLDNGQSFNSPRDFILAISPRPKRKKLLKGSDSFVNLTKISIGDLLHQMDFPSNLINELVSVAMRCNYGQSVKDVHAFVGMVSLAGSDGSLWSVRGGNKLIPERLLKQSNVRLLKENITDIQSVGDGYFLGTEKRGHRFYDAVVIATPLTSDINAGLSLPDDIPKVPGKYHLTVTTIVHGTRNPEFFPEVSADFFLYSDDDSVINSINLLKPVDYSPNGGDYPSVWKIFSQRVLSEDEIYRIFSVVHSKKVIPWLAYPDYRATHIKQGASFPNHNHLYYINGIEWAASAMEMSAIGGKKYCKYDV</sequence>
<keyword evidence="6" id="KW-0560">Oxidoreductase</keyword>
<keyword evidence="4" id="KW-0732">Signal</keyword>
<gene>
    <name evidence="9" type="primary">PCYOX</name>
</gene>
<evidence type="ECO:0000256" key="1">
    <source>
        <dbReference type="ARBA" id="ARBA00001974"/>
    </source>
</evidence>
<keyword evidence="3" id="KW-0285">Flavoprotein</keyword>
<evidence type="ECO:0000256" key="6">
    <source>
        <dbReference type="ARBA" id="ARBA00023002"/>
    </source>
</evidence>
<evidence type="ECO:0000256" key="4">
    <source>
        <dbReference type="ARBA" id="ARBA00022729"/>
    </source>
</evidence>
<dbReference type="InterPro" id="IPR017046">
    <property type="entry name" value="Prenylcysteine_Oxase1"/>
</dbReference>
<dbReference type="GO" id="GO:0001735">
    <property type="term" value="F:prenylcysteine oxidase activity"/>
    <property type="evidence" value="ECO:0007669"/>
    <property type="project" value="InterPro"/>
</dbReference>
<dbReference type="InterPro" id="IPR036188">
    <property type="entry name" value="FAD/NAD-bd_sf"/>
</dbReference>
<reference evidence="9" key="1">
    <citation type="submission" date="2009-03" db="EMBL/GenBank/DDBJ databases">
        <title>Caligus clemensi ESTs and full-length cDNAs.</title>
        <authorList>
            <person name="Yasuike M."/>
            <person name="von Schalburg K."/>
            <person name="Cooper G."/>
            <person name="Leong J."/>
            <person name="Jones S.R.M."/>
            <person name="Koop B.F."/>
        </authorList>
    </citation>
    <scope>NUCLEOTIDE SEQUENCE</scope>
    <source>
        <tissue evidence="9">Whole</tissue>
    </source>
</reference>
<dbReference type="Pfam" id="PF13450">
    <property type="entry name" value="NAD_binding_8"/>
    <property type="match status" value="1"/>
</dbReference>
<dbReference type="InterPro" id="IPR010795">
    <property type="entry name" value="Prenylcys_lyase"/>
</dbReference>
<dbReference type="EMBL" id="BT080341">
    <property type="protein sequence ID" value="ACO14765.1"/>
    <property type="molecule type" value="mRNA"/>
</dbReference>
<accession>C1C0G2</accession>
<evidence type="ECO:0000259" key="8">
    <source>
        <dbReference type="Pfam" id="PF07156"/>
    </source>
</evidence>
<dbReference type="AlphaFoldDB" id="C1C0G2"/>